<keyword evidence="3" id="KW-1185">Reference proteome</keyword>
<protein>
    <submittedName>
        <fullName evidence="2">Uncharacterized protein</fullName>
    </submittedName>
</protein>
<keyword evidence="1" id="KW-0732">Signal</keyword>
<evidence type="ECO:0000313" key="3">
    <source>
        <dbReference type="Proteomes" id="UP000800200"/>
    </source>
</evidence>
<sequence>MPHLPRTLLPLNLFTLVLLACLPTTVSAQPQPQPGLLPGLPHNRTPPSTYHLTTYSWHTLTSLIAPLPCSGYCSSDFCACPNGTVVWNLPVEPCVSQNPFWPWCPGNILQELCCSGRQIFGGEGVSHAVMLPKLDSYITLQYLFGVTRHCMEM</sequence>
<evidence type="ECO:0000256" key="1">
    <source>
        <dbReference type="SAM" id="SignalP"/>
    </source>
</evidence>
<evidence type="ECO:0000313" key="2">
    <source>
        <dbReference type="EMBL" id="KAF2179122.1"/>
    </source>
</evidence>
<gene>
    <name evidence="2" type="ORF">K469DRAFT_801851</name>
</gene>
<feature type="signal peptide" evidence="1">
    <location>
        <begin position="1"/>
        <end position="28"/>
    </location>
</feature>
<dbReference type="PROSITE" id="PS51257">
    <property type="entry name" value="PROKAR_LIPOPROTEIN"/>
    <property type="match status" value="1"/>
</dbReference>
<dbReference type="Proteomes" id="UP000800200">
    <property type="component" value="Unassembled WGS sequence"/>
</dbReference>
<accession>A0A6A6DL23</accession>
<organism evidence="2 3">
    <name type="scientific">Zopfia rhizophila CBS 207.26</name>
    <dbReference type="NCBI Taxonomy" id="1314779"/>
    <lineage>
        <taxon>Eukaryota</taxon>
        <taxon>Fungi</taxon>
        <taxon>Dikarya</taxon>
        <taxon>Ascomycota</taxon>
        <taxon>Pezizomycotina</taxon>
        <taxon>Dothideomycetes</taxon>
        <taxon>Dothideomycetes incertae sedis</taxon>
        <taxon>Zopfiaceae</taxon>
        <taxon>Zopfia</taxon>
    </lineage>
</organism>
<dbReference type="EMBL" id="ML994670">
    <property type="protein sequence ID" value="KAF2179122.1"/>
    <property type="molecule type" value="Genomic_DNA"/>
</dbReference>
<dbReference type="AlphaFoldDB" id="A0A6A6DL23"/>
<dbReference type="OrthoDB" id="3000466at2759"/>
<name>A0A6A6DL23_9PEZI</name>
<proteinExistence type="predicted"/>
<reference evidence="2" key="1">
    <citation type="journal article" date="2020" name="Stud. Mycol.">
        <title>101 Dothideomycetes genomes: a test case for predicting lifestyles and emergence of pathogens.</title>
        <authorList>
            <person name="Haridas S."/>
            <person name="Albert R."/>
            <person name="Binder M."/>
            <person name="Bloem J."/>
            <person name="Labutti K."/>
            <person name="Salamov A."/>
            <person name="Andreopoulos B."/>
            <person name="Baker S."/>
            <person name="Barry K."/>
            <person name="Bills G."/>
            <person name="Bluhm B."/>
            <person name="Cannon C."/>
            <person name="Castanera R."/>
            <person name="Culley D."/>
            <person name="Daum C."/>
            <person name="Ezra D."/>
            <person name="Gonzalez J."/>
            <person name="Henrissat B."/>
            <person name="Kuo A."/>
            <person name="Liang C."/>
            <person name="Lipzen A."/>
            <person name="Lutzoni F."/>
            <person name="Magnuson J."/>
            <person name="Mondo S."/>
            <person name="Nolan M."/>
            <person name="Ohm R."/>
            <person name="Pangilinan J."/>
            <person name="Park H.-J."/>
            <person name="Ramirez L."/>
            <person name="Alfaro M."/>
            <person name="Sun H."/>
            <person name="Tritt A."/>
            <person name="Yoshinaga Y."/>
            <person name="Zwiers L.-H."/>
            <person name="Turgeon B."/>
            <person name="Goodwin S."/>
            <person name="Spatafora J."/>
            <person name="Crous P."/>
            <person name="Grigoriev I."/>
        </authorList>
    </citation>
    <scope>NUCLEOTIDE SEQUENCE</scope>
    <source>
        <strain evidence="2">CBS 207.26</strain>
    </source>
</reference>
<feature type="chain" id="PRO_5025436435" evidence="1">
    <location>
        <begin position="29"/>
        <end position="153"/>
    </location>
</feature>